<dbReference type="AlphaFoldDB" id="A0A7R8D4X0"/>
<gene>
    <name evidence="1" type="ORF">LSAA_14323</name>
</gene>
<name>A0A7R8D4X0_LEPSM</name>
<dbReference type="EMBL" id="HG994587">
    <property type="protein sequence ID" value="CAF3024990.1"/>
    <property type="molecule type" value="Genomic_DNA"/>
</dbReference>
<protein>
    <submittedName>
        <fullName evidence="1">(salmon louse) hypothetical protein</fullName>
    </submittedName>
</protein>
<reference evidence="1" key="1">
    <citation type="submission" date="2021-02" db="EMBL/GenBank/DDBJ databases">
        <authorList>
            <person name="Bekaert M."/>
        </authorList>
    </citation>
    <scope>NUCLEOTIDE SEQUENCE</scope>
    <source>
        <strain evidence="1">IoA-00</strain>
    </source>
</reference>
<organism evidence="1 2">
    <name type="scientific">Lepeophtheirus salmonis</name>
    <name type="common">Salmon louse</name>
    <name type="synonym">Caligus salmonis</name>
    <dbReference type="NCBI Taxonomy" id="72036"/>
    <lineage>
        <taxon>Eukaryota</taxon>
        <taxon>Metazoa</taxon>
        <taxon>Ecdysozoa</taxon>
        <taxon>Arthropoda</taxon>
        <taxon>Crustacea</taxon>
        <taxon>Multicrustacea</taxon>
        <taxon>Hexanauplia</taxon>
        <taxon>Copepoda</taxon>
        <taxon>Siphonostomatoida</taxon>
        <taxon>Caligidae</taxon>
        <taxon>Lepeophtheirus</taxon>
    </lineage>
</organism>
<accession>A0A7R8D4X0</accession>
<sequence>MSLTSYKDYLSYYAIKNYQKSVYTFPSTSCDLPQKYHFDYLELILSFLCYGEMRVASNVINDLIGAAEVFQIKGFFNNTNSSDTTNEENTVEFIRYIPLFYFRIPPSLEI</sequence>
<dbReference type="Proteomes" id="UP000675881">
    <property type="component" value="Chromosome 8"/>
</dbReference>
<keyword evidence="2" id="KW-1185">Reference proteome</keyword>
<evidence type="ECO:0000313" key="1">
    <source>
        <dbReference type="EMBL" id="CAF3024990.1"/>
    </source>
</evidence>
<proteinExistence type="predicted"/>
<evidence type="ECO:0000313" key="2">
    <source>
        <dbReference type="Proteomes" id="UP000675881"/>
    </source>
</evidence>